<dbReference type="GeneID" id="78528000"/>
<dbReference type="AlphaFoldDB" id="A0A0C9NHW0"/>
<accession>A0A0C9NHW0</accession>
<evidence type="ECO:0000313" key="2">
    <source>
        <dbReference type="EMBL" id="GAN14273.1"/>
    </source>
</evidence>
<dbReference type="RefSeq" id="WP_007404828.1">
    <property type="nucleotide sequence ID" value="NZ_BBJS01000035.1"/>
</dbReference>
<dbReference type="InterPro" id="IPR016883">
    <property type="entry name" value="UCP028431"/>
</dbReference>
<sequence>MYDRRQLIGAGGLSLAALMAGCTDRQGRVAPPRLIPAVQPDLIRDLQERTFRFFWETTDAETGLAPDRWPTPSFASIAAVGFALTAYPVGVINGWITREEARARTLTTLQFFADAPQGPGETGFSGYKGFFYHFLGVTKGLRFARCELSTVDTALLLGGVLFAQSWYDGDHPDEARIRTLADRIYGAVDWTWITPRAPLLSMGWHPETGFIKSDWDIYNEGMLLYLLALGSPTHPLPEGTWAAWSSRFENSWTDRWGQPHLHFPPLFGHQYSHVWVDFKGIRDGYMAGKGIDYFENSRRAAYAQQRYAIENAGRWRGYGADVWGLTACDGPGDFTQTIDGVSRQFFSYSARGPGDRDDGTLAPTAAASSIAFAPDIAIPAVRAMHDRYGQGIYGKYGFLDAFNPTLTNPPEPLKHGEIVPGIGWVDKDYLGIDQGPIVAMIENHRTGLIWKTMRRNPHLRRGLLRAGFTGGWLNG</sequence>
<dbReference type="PIRSF" id="PIRSF028431">
    <property type="entry name" value="UCP028431"/>
    <property type="match status" value="1"/>
</dbReference>
<dbReference type="InterPro" id="IPR019282">
    <property type="entry name" value="Glycoamylase-like_cons_dom"/>
</dbReference>
<gene>
    <name evidence="2" type="ORF">SP6_35_00090</name>
</gene>
<comment type="caution">
    <text evidence="2">The sequence shown here is derived from an EMBL/GenBank/DDBJ whole genome shotgun (WGS) entry which is preliminary data.</text>
</comment>
<dbReference type="Pfam" id="PF10091">
    <property type="entry name" value="Glycoamylase"/>
    <property type="match status" value="1"/>
</dbReference>
<keyword evidence="3" id="KW-1185">Reference proteome</keyword>
<evidence type="ECO:0000313" key="3">
    <source>
        <dbReference type="Proteomes" id="UP000032025"/>
    </source>
</evidence>
<dbReference type="PROSITE" id="PS51257">
    <property type="entry name" value="PROKAR_LIPOPROTEIN"/>
    <property type="match status" value="1"/>
</dbReference>
<organism evidence="2 3">
    <name type="scientific">Sphingomonas paucimobilis NBRC 13935</name>
    <dbReference type="NCBI Taxonomy" id="1219050"/>
    <lineage>
        <taxon>Bacteria</taxon>
        <taxon>Pseudomonadati</taxon>
        <taxon>Pseudomonadota</taxon>
        <taxon>Alphaproteobacteria</taxon>
        <taxon>Sphingomonadales</taxon>
        <taxon>Sphingomonadaceae</taxon>
        <taxon>Sphingomonas</taxon>
    </lineage>
</organism>
<proteinExistence type="predicted"/>
<dbReference type="EMBL" id="BBJS01000035">
    <property type="protein sequence ID" value="GAN14273.1"/>
    <property type="molecule type" value="Genomic_DNA"/>
</dbReference>
<name>A0A0C9NHW0_SPHPI</name>
<dbReference type="Gene3D" id="1.50.10.140">
    <property type="match status" value="1"/>
</dbReference>
<protein>
    <submittedName>
        <fullName evidence="2">DNA, contig: SP635</fullName>
    </submittedName>
</protein>
<evidence type="ECO:0000259" key="1">
    <source>
        <dbReference type="Pfam" id="PF10091"/>
    </source>
</evidence>
<feature type="domain" description="Glycoamylase-like" evidence="1">
    <location>
        <begin position="213"/>
        <end position="457"/>
    </location>
</feature>
<reference evidence="2 3" key="1">
    <citation type="submission" date="2014-08" db="EMBL/GenBank/DDBJ databases">
        <title>Whole genome shotgun sequence of Sphingomonas paucimobilis NBRC 13935.</title>
        <authorList>
            <person name="Hosoyama A."/>
            <person name="Hashimoto M."/>
            <person name="Hosoyama Y."/>
            <person name="Noguchi M."/>
            <person name="Uohara A."/>
            <person name="Ohji S."/>
            <person name="Katano-Makiyama Y."/>
            <person name="Ichikawa N."/>
            <person name="Kimura A."/>
            <person name="Yamazoe A."/>
            <person name="Fujita N."/>
        </authorList>
    </citation>
    <scope>NUCLEOTIDE SEQUENCE [LARGE SCALE GENOMIC DNA]</scope>
    <source>
        <strain evidence="2 3">NBRC 13935</strain>
    </source>
</reference>
<dbReference type="Proteomes" id="UP000032025">
    <property type="component" value="Unassembled WGS sequence"/>
</dbReference>